<evidence type="ECO:0000313" key="3">
    <source>
        <dbReference type="Proteomes" id="UP000194761"/>
    </source>
</evidence>
<sequence length="181" mass="19381">MIPVNRSPSPSGGPYACLPAPVRLRTSPGRRWSRPVLARSVVTIRRDDPSGVPEPEGAVLHGVIDALLYADHQLRLTYRPEPGATLVRLIGEIDATNRTALAETLARAGHGDDRLLIDIGHLRFIDVGGMRLLAKLCQAGAACVVNVPPSVRRLAELLDLPLRDGALDGGAERDPCPSRQG</sequence>
<proteinExistence type="predicted"/>
<reference evidence="2 3" key="1">
    <citation type="submission" date="2017-05" db="EMBL/GenBank/DDBJ databases">
        <title>Biotechnological potential of actinobacteria isolated from South African environments.</title>
        <authorList>
            <person name="Le Roes-Hill M."/>
            <person name="Prins A."/>
            <person name="Durrell K.A."/>
        </authorList>
    </citation>
    <scope>NUCLEOTIDE SEQUENCE [LARGE SCALE GENOMIC DNA]</scope>
    <source>
        <strain evidence="2">M26</strain>
    </source>
</reference>
<dbReference type="EMBL" id="NGFP01000095">
    <property type="protein sequence ID" value="OUC94828.1"/>
    <property type="molecule type" value="Genomic_DNA"/>
</dbReference>
<evidence type="ECO:0000259" key="1">
    <source>
        <dbReference type="PROSITE" id="PS50801"/>
    </source>
</evidence>
<gene>
    <name evidence="2" type="ORF">CA984_20845</name>
</gene>
<organism evidence="2 3">
    <name type="scientific">Streptosporangium minutum</name>
    <dbReference type="NCBI Taxonomy" id="569862"/>
    <lineage>
        <taxon>Bacteria</taxon>
        <taxon>Bacillati</taxon>
        <taxon>Actinomycetota</taxon>
        <taxon>Actinomycetes</taxon>
        <taxon>Streptosporangiales</taxon>
        <taxon>Streptosporangiaceae</taxon>
        <taxon>Streptosporangium</taxon>
    </lineage>
</organism>
<dbReference type="InterPro" id="IPR036513">
    <property type="entry name" value="STAS_dom_sf"/>
</dbReference>
<dbReference type="AlphaFoldDB" id="A0A243RIX4"/>
<dbReference type="InterPro" id="IPR002645">
    <property type="entry name" value="STAS_dom"/>
</dbReference>
<dbReference type="SUPFAM" id="SSF52091">
    <property type="entry name" value="SpoIIaa-like"/>
    <property type="match status" value="1"/>
</dbReference>
<dbReference type="CDD" id="cd07043">
    <property type="entry name" value="STAS_anti-anti-sigma_factors"/>
    <property type="match status" value="1"/>
</dbReference>
<dbReference type="Gene3D" id="3.30.750.24">
    <property type="entry name" value="STAS domain"/>
    <property type="match status" value="1"/>
</dbReference>
<name>A0A243RIX4_9ACTN</name>
<dbReference type="Pfam" id="PF01740">
    <property type="entry name" value="STAS"/>
    <property type="match status" value="1"/>
</dbReference>
<protein>
    <recommendedName>
        <fullName evidence="1">STAS domain-containing protein</fullName>
    </recommendedName>
</protein>
<dbReference type="Proteomes" id="UP000194761">
    <property type="component" value="Unassembled WGS sequence"/>
</dbReference>
<accession>A0A243RIX4</accession>
<evidence type="ECO:0000313" key="2">
    <source>
        <dbReference type="EMBL" id="OUC94828.1"/>
    </source>
</evidence>
<dbReference type="PROSITE" id="PS50801">
    <property type="entry name" value="STAS"/>
    <property type="match status" value="1"/>
</dbReference>
<comment type="caution">
    <text evidence="2">The sequence shown here is derived from an EMBL/GenBank/DDBJ whole genome shotgun (WGS) entry which is preliminary data.</text>
</comment>
<feature type="domain" description="STAS" evidence="1">
    <location>
        <begin position="74"/>
        <end position="160"/>
    </location>
</feature>
<keyword evidence="3" id="KW-1185">Reference proteome</keyword>